<gene>
    <name evidence="3" type="ORF">M0R45_036081</name>
</gene>
<reference evidence="3 4" key="1">
    <citation type="journal article" date="2023" name="G3 (Bethesda)">
        <title>A chromosome-length genome assembly and annotation of blackberry (Rubus argutus, cv. 'Hillquist').</title>
        <authorList>
            <person name="Bruna T."/>
            <person name="Aryal R."/>
            <person name="Dudchenko O."/>
            <person name="Sargent D.J."/>
            <person name="Mead D."/>
            <person name="Buti M."/>
            <person name="Cavallini A."/>
            <person name="Hytonen T."/>
            <person name="Andres J."/>
            <person name="Pham M."/>
            <person name="Weisz D."/>
            <person name="Mascagni F."/>
            <person name="Usai G."/>
            <person name="Natali L."/>
            <person name="Bassil N."/>
            <person name="Fernandez G.E."/>
            <person name="Lomsadze A."/>
            <person name="Armour M."/>
            <person name="Olukolu B."/>
            <person name="Poorten T."/>
            <person name="Britton C."/>
            <person name="Davik J."/>
            <person name="Ashrafi H."/>
            <person name="Aiden E.L."/>
            <person name="Borodovsky M."/>
            <person name="Worthington M."/>
        </authorList>
    </citation>
    <scope>NUCLEOTIDE SEQUENCE [LARGE SCALE GENOMIC DNA]</scope>
    <source>
        <strain evidence="3">PI 553951</strain>
    </source>
</reference>
<keyword evidence="2" id="KW-0732">Signal</keyword>
<feature type="signal peptide" evidence="2">
    <location>
        <begin position="1"/>
        <end position="33"/>
    </location>
</feature>
<evidence type="ECO:0000256" key="2">
    <source>
        <dbReference type="SAM" id="SignalP"/>
    </source>
</evidence>
<name>A0AAW1VXK6_RUBAR</name>
<feature type="chain" id="PRO_5043822479" description="Secreted protein" evidence="2">
    <location>
        <begin position="34"/>
        <end position="151"/>
    </location>
</feature>
<keyword evidence="4" id="KW-1185">Reference proteome</keyword>
<sequence length="151" mass="15914">MPVLLIAAPAPASSSFSLLAAAVISLPCPDVDAFCPSLPTISCYDAVCPQSPSHLSSPHRRHLTAAHICSHSSSSSSPSTQAAVSSTASPDIPTTTRAQPALPRLDFSPASHRREVLCFAKPTRRCINSAPHRQVPSLTPSLSIVLELERK</sequence>
<protein>
    <recommendedName>
        <fullName evidence="5">Secreted protein</fullName>
    </recommendedName>
</protein>
<evidence type="ECO:0000313" key="3">
    <source>
        <dbReference type="EMBL" id="KAK9912209.1"/>
    </source>
</evidence>
<dbReference type="Proteomes" id="UP001457282">
    <property type="component" value="Unassembled WGS sequence"/>
</dbReference>
<evidence type="ECO:0000256" key="1">
    <source>
        <dbReference type="SAM" id="MobiDB-lite"/>
    </source>
</evidence>
<dbReference type="AlphaFoldDB" id="A0AAW1VXK6"/>
<dbReference type="EMBL" id="JBEDUW010000007">
    <property type="protein sequence ID" value="KAK9912209.1"/>
    <property type="molecule type" value="Genomic_DNA"/>
</dbReference>
<feature type="compositionally biased region" description="Low complexity" evidence="1">
    <location>
        <begin position="66"/>
        <end position="89"/>
    </location>
</feature>
<accession>A0AAW1VXK6</accession>
<feature type="region of interest" description="Disordered" evidence="1">
    <location>
        <begin position="66"/>
        <end position="106"/>
    </location>
</feature>
<organism evidence="3 4">
    <name type="scientific">Rubus argutus</name>
    <name type="common">Southern blackberry</name>
    <dbReference type="NCBI Taxonomy" id="59490"/>
    <lineage>
        <taxon>Eukaryota</taxon>
        <taxon>Viridiplantae</taxon>
        <taxon>Streptophyta</taxon>
        <taxon>Embryophyta</taxon>
        <taxon>Tracheophyta</taxon>
        <taxon>Spermatophyta</taxon>
        <taxon>Magnoliopsida</taxon>
        <taxon>eudicotyledons</taxon>
        <taxon>Gunneridae</taxon>
        <taxon>Pentapetalae</taxon>
        <taxon>rosids</taxon>
        <taxon>fabids</taxon>
        <taxon>Rosales</taxon>
        <taxon>Rosaceae</taxon>
        <taxon>Rosoideae</taxon>
        <taxon>Rosoideae incertae sedis</taxon>
        <taxon>Rubus</taxon>
    </lineage>
</organism>
<proteinExistence type="predicted"/>
<evidence type="ECO:0008006" key="5">
    <source>
        <dbReference type="Google" id="ProtNLM"/>
    </source>
</evidence>
<evidence type="ECO:0000313" key="4">
    <source>
        <dbReference type="Proteomes" id="UP001457282"/>
    </source>
</evidence>
<comment type="caution">
    <text evidence="3">The sequence shown here is derived from an EMBL/GenBank/DDBJ whole genome shotgun (WGS) entry which is preliminary data.</text>
</comment>